<dbReference type="EMBL" id="VFQX01000017">
    <property type="protein sequence ID" value="KAF0980785.1"/>
    <property type="molecule type" value="Genomic_DNA"/>
</dbReference>
<dbReference type="SUPFAM" id="SSF54277">
    <property type="entry name" value="CAD &amp; PB1 domains"/>
    <property type="match status" value="1"/>
</dbReference>
<keyword evidence="3" id="KW-1185">Reference proteome</keyword>
<feature type="compositionally biased region" description="Low complexity" evidence="1">
    <location>
        <begin position="167"/>
        <end position="180"/>
    </location>
</feature>
<dbReference type="Gene3D" id="3.10.20.90">
    <property type="entry name" value="Phosphatidylinositol 3-kinase Catalytic Subunit, Chain A, domain 1"/>
    <property type="match status" value="1"/>
</dbReference>
<evidence type="ECO:0000256" key="1">
    <source>
        <dbReference type="SAM" id="MobiDB-lite"/>
    </source>
</evidence>
<dbReference type="GeneID" id="68120483"/>
<dbReference type="VEuPathDB" id="AmoebaDB:NfTy_036550"/>
<dbReference type="VEuPathDB" id="AmoebaDB:NF0028470"/>
<feature type="compositionally biased region" description="Pro residues" evidence="1">
    <location>
        <begin position="256"/>
        <end position="273"/>
    </location>
</feature>
<organism evidence="2 3">
    <name type="scientific">Naegleria fowleri</name>
    <name type="common">Brain eating amoeba</name>
    <dbReference type="NCBI Taxonomy" id="5763"/>
    <lineage>
        <taxon>Eukaryota</taxon>
        <taxon>Discoba</taxon>
        <taxon>Heterolobosea</taxon>
        <taxon>Tetramitia</taxon>
        <taxon>Eutetramitia</taxon>
        <taxon>Vahlkampfiidae</taxon>
        <taxon>Naegleria</taxon>
    </lineage>
</organism>
<dbReference type="OrthoDB" id="10621096at2759"/>
<feature type="region of interest" description="Disordered" evidence="1">
    <location>
        <begin position="142"/>
        <end position="359"/>
    </location>
</feature>
<evidence type="ECO:0008006" key="4">
    <source>
        <dbReference type="Google" id="ProtNLM"/>
    </source>
</evidence>
<dbReference type="PRINTS" id="PR01217">
    <property type="entry name" value="PRICHEXTENSN"/>
</dbReference>
<evidence type="ECO:0000313" key="3">
    <source>
        <dbReference type="Proteomes" id="UP000444721"/>
    </source>
</evidence>
<feature type="compositionally biased region" description="Pro residues" evidence="1">
    <location>
        <begin position="181"/>
        <end position="208"/>
    </location>
</feature>
<dbReference type="VEuPathDB" id="AmoebaDB:FDP41_013268"/>
<comment type="caution">
    <text evidence="2">The sequence shown here is derived from an EMBL/GenBank/DDBJ whole genome shotgun (WGS) entry which is preliminary data.</text>
</comment>
<dbReference type="AlphaFoldDB" id="A0A6A5C5N3"/>
<feature type="compositionally biased region" description="Low complexity" evidence="1">
    <location>
        <begin position="209"/>
        <end position="227"/>
    </location>
</feature>
<feature type="compositionally biased region" description="Low complexity" evidence="1">
    <location>
        <begin position="15"/>
        <end position="37"/>
    </location>
</feature>
<evidence type="ECO:0000313" key="2">
    <source>
        <dbReference type="EMBL" id="KAF0980785.1"/>
    </source>
</evidence>
<sequence length="410" mass="45872">MFSGRPMNMNTSTTSYPQQQGSYPPQPYPQQQGSQQWPLNQDQFNQLKQQQNLQKPTSIITKIYLPDDEIRRTTIDASFDLKKITTKVKSFANVADKDLLLAWLDDQDEFIRFDTEEEWAEALKHAATVPVFKLKVIQKKVPVAQPPQQSNAAGKKKNKSEQTTQGQQPPVVQPKAQSPVQQPPQPQQPPVVQPPVVQPPVVQPPVVQPPVQQSKPPVVQPKAQSPVQQPPQPQQPPVVQQPPVQPPSFPQQPQQPFQPPVQPQQPFQPPFNQPPFGQSPMMRSPMGGQQPQPFGATMNPPTMNVPMGQPMNANMNQPSATSFMQQPKTLGNSVTLNQPHPLNMSGMSRSPQTQPQTTVDPDLEKYSAELKYLEDMQMSGTKELQLQLLKKYNGSLTEVVNELFNLNETK</sequence>
<reference evidence="2 3" key="1">
    <citation type="journal article" date="2019" name="Sci. Rep.">
        <title>Nanopore sequencing improves the draft genome of the human pathogenic amoeba Naegleria fowleri.</title>
        <authorList>
            <person name="Liechti N."/>
            <person name="Schurch N."/>
            <person name="Bruggmann R."/>
            <person name="Wittwer M."/>
        </authorList>
    </citation>
    <scope>NUCLEOTIDE SEQUENCE [LARGE SCALE GENOMIC DNA]</scope>
    <source>
        <strain evidence="2 3">ATCC 30894</strain>
    </source>
</reference>
<feature type="compositionally biased region" description="Pro residues" evidence="1">
    <location>
        <begin position="228"/>
        <end position="250"/>
    </location>
</feature>
<feature type="compositionally biased region" description="Polar residues" evidence="1">
    <location>
        <begin position="311"/>
        <end position="359"/>
    </location>
</feature>
<accession>A0A6A5C5N3</accession>
<proteinExistence type="predicted"/>
<protein>
    <recommendedName>
        <fullName evidence="4">PB1 domain-containing protein</fullName>
    </recommendedName>
</protein>
<dbReference type="Proteomes" id="UP000444721">
    <property type="component" value="Unassembled WGS sequence"/>
</dbReference>
<dbReference type="RefSeq" id="XP_044565498.1">
    <property type="nucleotide sequence ID" value="XM_044703879.1"/>
</dbReference>
<gene>
    <name evidence="2" type="ORF">FDP41_013268</name>
</gene>
<name>A0A6A5C5N3_NAEFO</name>
<feature type="region of interest" description="Disordered" evidence="1">
    <location>
        <begin position="1"/>
        <end position="37"/>
    </location>
</feature>